<dbReference type="PROSITE" id="PS51257">
    <property type="entry name" value="PROKAR_LIPOPROTEIN"/>
    <property type="match status" value="1"/>
</dbReference>
<organism evidence="1">
    <name type="scientific">marine metagenome</name>
    <dbReference type="NCBI Taxonomy" id="408172"/>
    <lineage>
        <taxon>unclassified sequences</taxon>
        <taxon>metagenomes</taxon>
        <taxon>ecological metagenomes</taxon>
    </lineage>
</organism>
<accession>A0A382WNY7</accession>
<dbReference type="Gene3D" id="3.40.50.2300">
    <property type="match status" value="1"/>
</dbReference>
<proteinExistence type="predicted"/>
<protein>
    <submittedName>
        <fullName evidence="1">Uncharacterized protein</fullName>
    </submittedName>
</protein>
<gene>
    <name evidence="1" type="ORF">METZ01_LOCUS413386</name>
</gene>
<name>A0A382WNY7_9ZZZZ</name>
<sequence length="116" mass="11724">MKPSRKHGMIIFSILLLVLAACGGGATEETSEPVEEVAETLDSPAVTTASTVKTGVGVTDEPCPEAVGGIPTGANPAQGCIYLGLLNDYTGPYAAVSVGLETGQRAFWLAVNSTGG</sequence>
<reference evidence="1" key="1">
    <citation type="submission" date="2018-05" db="EMBL/GenBank/DDBJ databases">
        <authorList>
            <person name="Lanie J.A."/>
            <person name="Ng W.-L."/>
            <person name="Kazmierczak K.M."/>
            <person name="Andrzejewski T.M."/>
            <person name="Davidsen T.M."/>
            <person name="Wayne K.J."/>
            <person name="Tettelin H."/>
            <person name="Glass J.I."/>
            <person name="Rusch D."/>
            <person name="Podicherti R."/>
            <person name="Tsui H.-C.T."/>
            <person name="Winkler M.E."/>
        </authorList>
    </citation>
    <scope>NUCLEOTIDE SEQUENCE</scope>
</reference>
<dbReference type="AlphaFoldDB" id="A0A382WNY7"/>
<evidence type="ECO:0000313" key="1">
    <source>
        <dbReference type="EMBL" id="SVD60532.1"/>
    </source>
</evidence>
<feature type="non-terminal residue" evidence="1">
    <location>
        <position position="116"/>
    </location>
</feature>
<dbReference type="EMBL" id="UINC01161380">
    <property type="protein sequence ID" value="SVD60532.1"/>
    <property type="molecule type" value="Genomic_DNA"/>
</dbReference>